<name>A0A1G6D3L7_9STRE</name>
<feature type="transmembrane region" description="Helical" evidence="1">
    <location>
        <begin position="34"/>
        <end position="59"/>
    </location>
</feature>
<accession>A0A1G6D3L7</accession>
<keyword evidence="1" id="KW-1133">Transmembrane helix</keyword>
<feature type="transmembrane region" description="Helical" evidence="1">
    <location>
        <begin position="142"/>
        <end position="160"/>
    </location>
</feature>
<evidence type="ECO:0000313" key="2">
    <source>
        <dbReference type="EMBL" id="SDB39545.1"/>
    </source>
</evidence>
<dbReference type="EMBL" id="FMXP01000031">
    <property type="protein sequence ID" value="SDB39545.1"/>
    <property type="molecule type" value="Genomic_DNA"/>
</dbReference>
<reference evidence="2 3" key="1">
    <citation type="submission" date="2016-10" db="EMBL/GenBank/DDBJ databases">
        <authorList>
            <person name="de Groot N.N."/>
        </authorList>
    </citation>
    <scope>NUCLEOTIDE SEQUENCE [LARGE SCALE GENOMIC DNA]</scope>
    <source>
        <strain evidence="2 3">A-4</strain>
    </source>
</reference>
<dbReference type="STRING" id="439219.SAMN02910293_01948"/>
<keyword evidence="1" id="KW-0472">Membrane</keyword>
<dbReference type="eggNOG" id="COG4905">
    <property type="taxonomic scope" value="Bacteria"/>
</dbReference>
<dbReference type="InterPro" id="IPR010540">
    <property type="entry name" value="CmpB_TMEM229"/>
</dbReference>
<feature type="transmembrane region" description="Helical" evidence="1">
    <location>
        <begin position="5"/>
        <end position="22"/>
    </location>
</feature>
<keyword evidence="1" id="KW-0812">Transmembrane</keyword>
<evidence type="ECO:0000313" key="3">
    <source>
        <dbReference type="Proteomes" id="UP000182508"/>
    </source>
</evidence>
<protein>
    <submittedName>
        <fullName evidence="2">Uncharacterized membrane protein</fullName>
    </submittedName>
</protein>
<evidence type="ECO:0000256" key="1">
    <source>
        <dbReference type="SAM" id="Phobius"/>
    </source>
</evidence>
<dbReference type="AlphaFoldDB" id="A0A1G6D3L7"/>
<gene>
    <name evidence="2" type="ORF">SAMN02910293_01948</name>
</gene>
<organism evidence="2 3">
    <name type="scientific">Streptococcus henryi</name>
    <dbReference type="NCBI Taxonomy" id="439219"/>
    <lineage>
        <taxon>Bacteria</taxon>
        <taxon>Bacillati</taxon>
        <taxon>Bacillota</taxon>
        <taxon>Bacilli</taxon>
        <taxon>Lactobacillales</taxon>
        <taxon>Streptococcaceae</taxon>
        <taxon>Streptococcus</taxon>
    </lineage>
</organism>
<dbReference type="Pfam" id="PF06541">
    <property type="entry name" value="ABC_trans_CmpB"/>
    <property type="match status" value="1"/>
</dbReference>
<dbReference type="Proteomes" id="UP000182508">
    <property type="component" value="Unassembled WGS sequence"/>
</dbReference>
<dbReference type="RefSeq" id="WP_018164242.1">
    <property type="nucleotide sequence ID" value="NZ_FMXP01000031.1"/>
</dbReference>
<feature type="transmembrane region" description="Helical" evidence="1">
    <location>
        <begin position="108"/>
        <end position="130"/>
    </location>
</feature>
<sequence length="263" mass="31223">MLYSLADLVIFFFIYAFLGWLWETFYCSLLEKHFVYRGFLMGPYCPVYGFAVTTILVLTEPFQDRLIYLFISGFLITTLFEYFAAWLLETIFHLKLWDYSNLKGNIKGRVAPAISLFWGVGVLFLVKIVQPYLMSFSLPHKKIVALAIFLVMMIDFMWTIKETFALRQFALAFENQVGVELEKIRQTIQSNSDTVEKQAELFNQKFDDFKQHIEEFIKENNLKTIRLNQRRLLKNYQKFKLEDAPILTDFRKQLVKLKKKMQD</sequence>
<feature type="transmembrane region" description="Helical" evidence="1">
    <location>
        <begin position="66"/>
        <end position="88"/>
    </location>
</feature>
<keyword evidence="3" id="KW-1185">Reference proteome</keyword>
<proteinExistence type="predicted"/>